<dbReference type="OrthoDB" id="9790669at2"/>
<feature type="coiled-coil region" evidence="18">
    <location>
        <begin position="955"/>
        <end position="989"/>
    </location>
</feature>
<feature type="transmembrane region" description="Helical" evidence="19">
    <location>
        <begin position="124"/>
        <end position="147"/>
    </location>
</feature>
<evidence type="ECO:0000256" key="15">
    <source>
        <dbReference type="ARBA" id="ARBA00023306"/>
    </source>
</evidence>
<name>E1IAB4_9CHLR</name>
<dbReference type="InterPro" id="IPR036890">
    <property type="entry name" value="HATPase_C_sf"/>
</dbReference>
<evidence type="ECO:0000256" key="16">
    <source>
        <dbReference type="ARBA" id="ARBA00074306"/>
    </source>
</evidence>
<dbReference type="PRINTS" id="PR00344">
    <property type="entry name" value="BCTRLSENSOR"/>
</dbReference>
<dbReference type="Pfam" id="PF02518">
    <property type="entry name" value="HATPase_c"/>
    <property type="match status" value="1"/>
</dbReference>
<evidence type="ECO:0000256" key="10">
    <source>
        <dbReference type="ARBA" id="ARBA00022777"/>
    </source>
</evidence>
<dbReference type="SUPFAM" id="SSF52172">
    <property type="entry name" value="CheY-like"/>
    <property type="match status" value="2"/>
</dbReference>
<dbReference type="InterPro" id="IPR042240">
    <property type="entry name" value="CHASE_sf"/>
</dbReference>
<dbReference type="Gene3D" id="3.30.565.10">
    <property type="entry name" value="Histidine kinase-like ATPase, C-terminal domain"/>
    <property type="match status" value="1"/>
</dbReference>
<dbReference type="NCBIfam" id="TIGR00229">
    <property type="entry name" value="sensory_box"/>
    <property type="match status" value="1"/>
</dbReference>
<dbReference type="SMART" id="SM01079">
    <property type="entry name" value="CHASE"/>
    <property type="match status" value="1"/>
</dbReference>
<keyword evidence="7" id="KW-0808">Transferase</keyword>
<dbReference type="PROSITE" id="PS50109">
    <property type="entry name" value="HIS_KIN"/>
    <property type="match status" value="1"/>
</dbReference>
<feature type="transmembrane region" description="Helical" evidence="19">
    <location>
        <begin position="498"/>
        <end position="521"/>
    </location>
</feature>
<dbReference type="CDD" id="cd16922">
    <property type="entry name" value="HATPase_EvgS-ArcB-TorS-like"/>
    <property type="match status" value="1"/>
</dbReference>
<dbReference type="SUPFAM" id="SSF55781">
    <property type="entry name" value="GAF domain-like"/>
    <property type="match status" value="1"/>
</dbReference>
<dbReference type="SUPFAM" id="SSF55785">
    <property type="entry name" value="PYP-like sensor domain (PAS domain)"/>
    <property type="match status" value="2"/>
</dbReference>
<evidence type="ECO:0000256" key="6">
    <source>
        <dbReference type="ARBA" id="ARBA00022553"/>
    </source>
</evidence>
<dbReference type="CDD" id="cd00130">
    <property type="entry name" value="PAS"/>
    <property type="match status" value="2"/>
</dbReference>
<evidence type="ECO:0000256" key="14">
    <source>
        <dbReference type="ARBA" id="ARBA00023136"/>
    </source>
</evidence>
<dbReference type="eggNOG" id="COG2203">
    <property type="taxonomic scope" value="Bacteria"/>
</dbReference>
<keyword evidence="14 19" id="KW-0472">Membrane</keyword>
<keyword evidence="9" id="KW-0547">Nucleotide-binding</keyword>
<dbReference type="GO" id="GO:0005524">
    <property type="term" value="F:ATP binding"/>
    <property type="evidence" value="ECO:0007669"/>
    <property type="project" value="UniProtKB-KW"/>
</dbReference>
<dbReference type="HOGENOM" id="CLU_249136_0_0_0"/>
<evidence type="ECO:0000256" key="13">
    <source>
        <dbReference type="ARBA" id="ARBA00023012"/>
    </source>
</evidence>
<evidence type="ECO:0000256" key="2">
    <source>
        <dbReference type="ARBA" id="ARBA00004651"/>
    </source>
</evidence>
<evidence type="ECO:0000256" key="11">
    <source>
        <dbReference type="ARBA" id="ARBA00022840"/>
    </source>
</evidence>
<keyword evidence="12 19" id="KW-1133">Transmembrane helix</keyword>
<feature type="transmembrane region" description="Helical" evidence="19">
    <location>
        <begin position="190"/>
        <end position="210"/>
    </location>
</feature>
<keyword evidence="13" id="KW-0902">Two-component regulatory system</keyword>
<dbReference type="PROSITE" id="PS50839">
    <property type="entry name" value="CHASE"/>
    <property type="match status" value="1"/>
</dbReference>
<evidence type="ECO:0000259" key="24">
    <source>
        <dbReference type="PROSITE" id="PS50839"/>
    </source>
</evidence>
<evidence type="ECO:0000256" key="1">
    <source>
        <dbReference type="ARBA" id="ARBA00000085"/>
    </source>
</evidence>
<sequence>MPSTRDARPYLRWLRPFGIALLYLLASWAGVYLSGLPQGPPIFWPAAGVALAAMVIYGWAAALGIFLGSFIAFLLFFSYRLTPGLAILAACTVLIQAGSATFLLRRFVLPLPPTTIRMTLRAIGFSFLCSMISPLLLAITYALLGLMPWEQIVTFGSRWWVGIATGILIVAPALIVGGQWHHRQPIIQPFLWPITSLMIGMALLTFTLAVHEEDRQIATRLETDSSEMVRIVTAQLIEHEYNLMALRSFYAASHEVDAAEFHQFVSPLLERSPTISLVVWAPYIRNSERAAFEHSQRMIGRVGFSITQYTPTGQFIPASQRAFYFPGTFFEPYTINQVALGFDVASEPVRYATLTRASQSGQSMLTSPIRLVSRPQAPPHILLISPIYASNAPLASIAEREAALRGIVFASIQMDTLLSYALNHLTPRAIDLVFYDVTDSAPQLLAYRPFDPQQTAAPRDPDAALAEGYSQSLTIFGRHWQVLTRADPTYIADIRGRIAWPILSVGLASVIAFLLFMAAWLRNTQALRAREEIFSAIVGQAVDAIALFDVATERFVEFNTAAHEGLGYTRDEFAQKSLLDIQAQHSSAEIRHNIEQILTEGSASFETQHLHKDGSLRMVEVRARRLNLQRRNYIAGVWTDITERKADDLQLRKLNRAYMVLSAVNEMIVRERDPQRLFTTACQIAVSRGGFTMAWVGLLDPTTHAVLPVASAGFTNGYLDQLQISLADNPRGHGPVATALRTQHHVIANDIATDPRMEPWRANALKRGYSSVGVFPLIVRGQVRGVISLYASEVHFFDQAEIQLFDEMANDLAFALEFTEQERQRRLAEEQLRTSEHRSRVLLNAIPDMMFRLGLDGRLLDYFGNPEQRLYVPPEIFLGRMLNEILPPDVTAQWNNAILAAPQGLQTFEYVLLIDGEPVSFEARLVLNEDEHEVVAIVRDITARKQMERDLLHERQSLARRVAERTEDLSRANQELARAVRAKDDFLANMSHELRTPLNAILALSEGMLEQLRGPLNERQIAALRNIESSGRHLLALINDILDLSKIEAGRMDLQIDQILVSDVCAASMIFIKEQASKKQQKINLIQEESGLRFYADQRRLKQMLVNLLTNAVKFTPVGGQIDLIVKADASQGVLAITVADTGIGISDEEMQRLFKPFIQLDSGLTRQHEGTGLGLALVRRLAELHGGSVSLESTPGVGSRFTILLPYMPLETQATRVETDVLAWTKFRTALVIEDSETSGEQIARYLGELRIDTTIHSRGAGALDRVLSVHPDVIFLDIQLPDQSGWEVLEHLKADPHLRSIPVIIISVLDDRIRGMAAGASAYLVKPITRDILRHTLSSIGTTANLPPPPAPPALSEMPPRIAGAALARILLAEDNEINITAIGDYLSDKGYTLTIARNGREAVALAHETHPDLILMDIQMPELDGLSATRQLRATPTFATTPIIALTALAMPGDRERCLAAGANEYMAKPISLRSLVLVIEQLLQTEH</sequence>
<dbReference type="Pfam" id="PF03924">
    <property type="entry name" value="CHASE"/>
    <property type="match status" value="1"/>
</dbReference>
<evidence type="ECO:0000259" key="20">
    <source>
        <dbReference type="PROSITE" id="PS50109"/>
    </source>
</evidence>
<organism evidence="25 26">
    <name type="scientific">Oscillochloris trichoides DG-6</name>
    <dbReference type="NCBI Taxonomy" id="765420"/>
    <lineage>
        <taxon>Bacteria</taxon>
        <taxon>Bacillati</taxon>
        <taxon>Chloroflexota</taxon>
        <taxon>Chloroflexia</taxon>
        <taxon>Chloroflexales</taxon>
        <taxon>Chloroflexineae</taxon>
        <taxon>Oscillochloridaceae</taxon>
        <taxon>Oscillochloris</taxon>
    </lineage>
</organism>
<dbReference type="Proteomes" id="UP000054010">
    <property type="component" value="Unassembled WGS sequence"/>
</dbReference>
<dbReference type="InterPro" id="IPR029016">
    <property type="entry name" value="GAF-like_dom_sf"/>
</dbReference>
<evidence type="ECO:0000256" key="3">
    <source>
        <dbReference type="ARBA" id="ARBA00006402"/>
    </source>
</evidence>
<comment type="caution">
    <text evidence="25">The sequence shown here is derived from an EMBL/GenBank/DDBJ whole genome shotgun (WGS) entry which is preliminary data.</text>
</comment>
<keyword evidence="8 19" id="KW-0812">Transmembrane</keyword>
<keyword evidence="15" id="KW-0131">Cell cycle</keyword>
<evidence type="ECO:0000259" key="23">
    <source>
        <dbReference type="PROSITE" id="PS50113"/>
    </source>
</evidence>
<dbReference type="InterPro" id="IPR006189">
    <property type="entry name" value="CHASE_dom"/>
</dbReference>
<feature type="modified residue" description="4-aspartylphosphate" evidence="17">
    <location>
        <position position="1420"/>
    </location>
</feature>
<dbReference type="CDD" id="cd00082">
    <property type="entry name" value="HisKA"/>
    <property type="match status" value="1"/>
</dbReference>
<dbReference type="Pfam" id="PF13426">
    <property type="entry name" value="PAS_9"/>
    <property type="match status" value="1"/>
</dbReference>
<evidence type="ECO:0000256" key="7">
    <source>
        <dbReference type="ARBA" id="ARBA00022679"/>
    </source>
</evidence>
<dbReference type="FunFam" id="1.10.287.130:FF:000038">
    <property type="entry name" value="Sensory transduction histidine kinase"/>
    <property type="match status" value="1"/>
</dbReference>
<dbReference type="PROSITE" id="PS50113">
    <property type="entry name" value="PAC"/>
    <property type="match status" value="1"/>
</dbReference>
<dbReference type="InterPro" id="IPR003661">
    <property type="entry name" value="HisK_dim/P_dom"/>
</dbReference>
<dbReference type="Pfam" id="PF00512">
    <property type="entry name" value="HisKA"/>
    <property type="match status" value="1"/>
</dbReference>
<dbReference type="InterPro" id="IPR003594">
    <property type="entry name" value="HATPase_dom"/>
</dbReference>
<dbReference type="SMART" id="SM00448">
    <property type="entry name" value="REC"/>
    <property type="match status" value="2"/>
</dbReference>
<evidence type="ECO:0000256" key="17">
    <source>
        <dbReference type="PROSITE-ProRule" id="PRU00169"/>
    </source>
</evidence>
<dbReference type="GO" id="GO:0000155">
    <property type="term" value="F:phosphorelay sensor kinase activity"/>
    <property type="evidence" value="ECO:0007669"/>
    <property type="project" value="InterPro"/>
</dbReference>
<dbReference type="Pfam" id="PF08448">
    <property type="entry name" value="PAS_4"/>
    <property type="match status" value="1"/>
</dbReference>
<dbReference type="Pfam" id="PF13185">
    <property type="entry name" value="GAF_2"/>
    <property type="match status" value="1"/>
</dbReference>
<comment type="similarity">
    <text evidence="3">In the N-terminal section; belongs to the phytochrome family.</text>
</comment>
<evidence type="ECO:0000313" key="25">
    <source>
        <dbReference type="EMBL" id="EFO81868.1"/>
    </source>
</evidence>
<dbReference type="Gene3D" id="3.30.450.40">
    <property type="match status" value="1"/>
</dbReference>
<dbReference type="InterPro" id="IPR001789">
    <property type="entry name" value="Sig_transdc_resp-reg_receiver"/>
</dbReference>
<dbReference type="PANTHER" id="PTHR43047">
    <property type="entry name" value="TWO-COMPONENT HISTIDINE PROTEIN KINASE"/>
    <property type="match status" value="1"/>
</dbReference>
<dbReference type="InterPro" id="IPR036097">
    <property type="entry name" value="HisK_dim/P_sf"/>
</dbReference>
<keyword evidence="11" id="KW-0067">ATP-binding</keyword>
<feature type="transmembrane region" description="Helical" evidence="19">
    <location>
        <begin position="12"/>
        <end position="31"/>
    </location>
</feature>
<keyword evidence="5" id="KW-1003">Cell membrane</keyword>
<dbReference type="InterPro" id="IPR004358">
    <property type="entry name" value="Sig_transdc_His_kin-like_C"/>
</dbReference>
<dbReference type="InterPro" id="IPR013656">
    <property type="entry name" value="PAS_4"/>
</dbReference>
<dbReference type="CDD" id="cd17574">
    <property type="entry name" value="REC_OmpR"/>
    <property type="match status" value="1"/>
</dbReference>
<dbReference type="Gene3D" id="3.30.450.350">
    <property type="entry name" value="CHASE domain"/>
    <property type="match status" value="1"/>
</dbReference>
<dbReference type="InterPro" id="IPR007895">
    <property type="entry name" value="MASE1"/>
</dbReference>
<dbReference type="FunFam" id="3.30.565.10:FF:000010">
    <property type="entry name" value="Sensor histidine kinase RcsC"/>
    <property type="match status" value="1"/>
</dbReference>
<feature type="domain" description="Response regulatory" evidence="21">
    <location>
        <begin position="1230"/>
        <end position="1343"/>
    </location>
</feature>
<comment type="catalytic activity">
    <reaction evidence="1">
        <text>ATP + protein L-histidine = ADP + protein N-phospho-L-histidine.</text>
        <dbReference type="EC" id="2.7.13.3"/>
    </reaction>
</comment>
<feature type="transmembrane region" description="Helical" evidence="19">
    <location>
        <begin position="84"/>
        <end position="104"/>
    </location>
</feature>
<dbReference type="PROSITE" id="PS50110">
    <property type="entry name" value="RESPONSE_REGULATORY"/>
    <property type="match status" value="2"/>
</dbReference>
<evidence type="ECO:0000313" key="26">
    <source>
        <dbReference type="Proteomes" id="UP000054010"/>
    </source>
</evidence>
<feature type="domain" description="Response regulatory" evidence="21">
    <location>
        <begin position="1371"/>
        <end position="1487"/>
    </location>
</feature>
<evidence type="ECO:0000256" key="4">
    <source>
        <dbReference type="ARBA" id="ARBA00012438"/>
    </source>
</evidence>
<dbReference type="SMART" id="SM00387">
    <property type="entry name" value="HATPase_c"/>
    <property type="match status" value="1"/>
</dbReference>
<dbReference type="InterPro" id="IPR035965">
    <property type="entry name" value="PAS-like_dom_sf"/>
</dbReference>
<protein>
    <recommendedName>
        <fullName evidence="16">Circadian input-output histidine kinase CikA</fullName>
        <ecNumber evidence="4">2.7.13.3</ecNumber>
    </recommendedName>
</protein>
<dbReference type="Gene3D" id="3.30.450.20">
    <property type="entry name" value="PAS domain"/>
    <property type="match status" value="2"/>
</dbReference>
<feature type="domain" description="PAS" evidence="22">
    <location>
        <begin position="530"/>
        <end position="601"/>
    </location>
</feature>
<feature type="domain" description="CHASE" evidence="24">
    <location>
        <begin position="252"/>
        <end position="483"/>
    </location>
</feature>
<dbReference type="Gene3D" id="1.10.287.130">
    <property type="match status" value="1"/>
</dbReference>
<dbReference type="PANTHER" id="PTHR43047:SF63">
    <property type="entry name" value="HISTIDINE KINASE"/>
    <property type="match status" value="1"/>
</dbReference>
<dbReference type="eggNOG" id="COG0642">
    <property type="taxonomic scope" value="Bacteria"/>
</dbReference>
<keyword evidence="26" id="KW-1185">Reference proteome</keyword>
<feature type="domain" description="Histidine kinase" evidence="20">
    <location>
        <begin position="989"/>
        <end position="1210"/>
    </location>
</feature>
<evidence type="ECO:0000256" key="8">
    <source>
        <dbReference type="ARBA" id="ARBA00022692"/>
    </source>
</evidence>
<dbReference type="InterPro" id="IPR000700">
    <property type="entry name" value="PAS-assoc_C"/>
</dbReference>
<dbReference type="InterPro" id="IPR000014">
    <property type="entry name" value="PAS"/>
</dbReference>
<gene>
    <name evidence="25" type="ORF">OSCT_0265</name>
</gene>
<dbReference type="InterPro" id="IPR005467">
    <property type="entry name" value="His_kinase_dom"/>
</dbReference>
<dbReference type="SUPFAM" id="SSF47384">
    <property type="entry name" value="Homodimeric domain of signal transducing histidine kinase"/>
    <property type="match status" value="1"/>
</dbReference>
<feature type="domain" description="PAC" evidence="23">
    <location>
        <begin position="603"/>
        <end position="653"/>
    </location>
</feature>
<dbReference type="SMART" id="SM00388">
    <property type="entry name" value="HisKA"/>
    <property type="match status" value="1"/>
</dbReference>
<dbReference type="STRING" id="765420.OSCT_0265"/>
<dbReference type="EC" id="2.7.13.3" evidence="4"/>
<dbReference type="Gene3D" id="3.40.50.2300">
    <property type="match status" value="2"/>
</dbReference>
<evidence type="ECO:0000256" key="12">
    <source>
        <dbReference type="ARBA" id="ARBA00022989"/>
    </source>
</evidence>
<dbReference type="InterPro" id="IPR011006">
    <property type="entry name" value="CheY-like_superfamily"/>
</dbReference>
<dbReference type="PROSITE" id="PS50112">
    <property type="entry name" value="PAS"/>
    <property type="match status" value="1"/>
</dbReference>
<evidence type="ECO:0000259" key="21">
    <source>
        <dbReference type="PROSITE" id="PS50110"/>
    </source>
</evidence>
<evidence type="ECO:0000256" key="18">
    <source>
        <dbReference type="SAM" id="Coils"/>
    </source>
</evidence>
<dbReference type="GO" id="GO:0005886">
    <property type="term" value="C:plasma membrane"/>
    <property type="evidence" value="ECO:0007669"/>
    <property type="project" value="UniProtKB-SubCell"/>
</dbReference>
<evidence type="ECO:0000256" key="9">
    <source>
        <dbReference type="ARBA" id="ARBA00022741"/>
    </source>
</evidence>
<accession>E1IAB4</accession>
<reference evidence="25 26" key="1">
    <citation type="journal article" date="2011" name="J. Bacteriol.">
        <title>Draft genome sequence of the anoxygenic filamentous phototrophic bacterium Oscillochloris trichoides subsp. DG-6.</title>
        <authorList>
            <person name="Kuznetsov B.B."/>
            <person name="Ivanovsky R.N."/>
            <person name="Keppen O.I."/>
            <person name="Sukhacheva M.V."/>
            <person name="Bumazhkin B.K."/>
            <person name="Patutina E.O."/>
            <person name="Beletsky A.V."/>
            <person name="Mardanov A.V."/>
            <person name="Baslerov R.V."/>
            <person name="Panteleeva A.N."/>
            <person name="Kolganova T.V."/>
            <person name="Ravin N.V."/>
            <person name="Skryabin K.G."/>
        </authorList>
    </citation>
    <scope>NUCLEOTIDE SEQUENCE [LARGE SCALE GENOMIC DNA]</scope>
    <source>
        <strain evidence="25 26">DG-6</strain>
    </source>
</reference>
<keyword evidence="10 25" id="KW-0418">Kinase</keyword>
<dbReference type="SUPFAM" id="SSF55874">
    <property type="entry name" value="ATPase domain of HSP90 chaperone/DNA topoisomerase II/histidine kinase"/>
    <property type="match status" value="1"/>
</dbReference>
<dbReference type="EMBL" id="ADVR01000004">
    <property type="protein sequence ID" value="EFO81868.1"/>
    <property type="molecule type" value="Genomic_DNA"/>
</dbReference>
<dbReference type="SMART" id="SM00091">
    <property type="entry name" value="PAS"/>
    <property type="match status" value="2"/>
</dbReference>
<proteinExistence type="inferred from homology"/>
<feature type="modified residue" description="4-aspartylphosphate" evidence="17">
    <location>
        <position position="1279"/>
    </location>
</feature>
<feature type="transmembrane region" description="Helical" evidence="19">
    <location>
        <begin position="51"/>
        <end position="77"/>
    </location>
</feature>
<keyword evidence="6 17" id="KW-0597">Phosphoprotein</keyword>
<evidence type="ECO:0000256" key="5">
    <source>
        <dbReference type="ARBA" id="ARBA00022475"/>
    </source>
</evidence>
<feature type="transmembrane region" description="Helical" evidence="19">
    <location>
        <begin position="159"/>
        <end position="178"/>
    </location>
</feature>
<dbReference type="SMART" id="SM00065">
    <property type="entry name" value="GAF"/>
    <property type="match status" value="1"/>
</dbReference>
<dbReference type="GO" id="GO:0009927">
    <property type="term" value="F:histidine phosphotransfer kinase activity"/>
    <property type="evidence" value="ECO:0007669"/>
    <property type="project" value="TreeGrafter"/>
</dbReference>
<evidence type="ECO:0000259" key="22">
    <source>
        <dbReference type="PROSITE" id="PS50112"/>
    </source>
</evidence>
<evidence type="ECO:0000256" key="19">
    <source>
        <dbReference type="SAM" id="Phobius"/>
    </source>
</evidence>
<dbReference type="Pfam" id="PF05231">
    <property type="entry name" value="MASE1"/>
    <property type="match status" value="1"/>
</dbReference>
<comment type="subcellular location">
    <subcellularLocation>
        <location evidence="2">Cell membrane</location>
        <topology evidence="2">Multi-pass membrane protein</topology>
    </subcellularLocation>
</comment>
<dbReference type="InterPro" id="IPR003018">
    <property type="entry name" value="GAF"/>
</dbReference>
<keyword evidence="18" id="KW-0175">Coiled coil</keyword>
<dbReference type="Pfam" id="PF00072">
    <property type="entry name" value="Response_reg"/>
    <property type="match status" value="2"/>
</dbReference>